<reference evidence="2 3" key="1">
    <citation type="journal article" date="2015" name="Int. J. Syst. Evol. Microbiol.">
        <title>Micromonospora costi sp. nov., isolated from a leaf of Costus speciosus.</title>
        <authorList>
            <person name="Thawai C."/>
        </authorList>
    </citation>
    <scope>NUCLEOTIDE SEQUENCE [LARGE SCALE GENOMIC DNA]</scope>
    <source>
        <strain evidence="2 3">CS1-12</strain>
    </source>
</reference>
<dbReference type="InterPro" id="IPR017927">
    <property type="entry name" value="FAD-bd_FR_type"/>
</dbReference>
<dbReference type="PANTHER" id="PTHR30157">
    <property type="entry name" value="FERRIC REDUCTASE, NADPH-DEPENDENT"/>
    <property type="match status" value="1"/>
</dbReference>
<sequence length="275" mass="29489">MGTALALRYRFYAAQVAGVRRVGASTIRVTFGGQDLAGFAGGGRDQSVSLFLPHPGQPAPVLPAAGTDDWFGAYRALDPAVRAVMRSYTIREQRPERAEVDIDFVSHGDGGPASRWANRAGPGDRVVLLGPALPENPSVCFRPPDDTALILLVADETALPAVGGILDWLPAGAHVRAWIEVPDPTDIQPLPTEAHAEVTWLVRGATPPGSSLLVDAVRAARLPSVTPYAWVAGESSMVRGVRRHLVGERGIDKARVTFTGYWRRGASEDTFRAER</sequence>
<dbReference type="RefSeq" id="WP_120781611.1">
    <property type="nucleotide sequence ID" value="NZ_JBHLUP010000002.1"/>
</dbReference>
<dbReference type="Proteomes" id="UP000279968">
    <property type="component" value="Unassembled WGS sequence"/>
</dbReference>
<dbReference type="InterPro" id="IPR039261">
    <property type="entry name" value="FNR_nucleotide-bd"/>
</dbReference>
<dbReference type="Pfam" id="PF04954">
    <property type="entry name" value="SIP"/>
    <property type="match status" value="1"/>
</dbReference>
<dbReference type="OrthoDB" id="3291337at2"/>
<evidence type="ECO:0000313" key="3">
    <source>
        <dbReference type="Proteomes" id="UP000279968"/>
    </source>
</evidence>
<evidence type="ECO:0000259" key="1">
    <source>
        <dbReference type="PROSITE" id="PS51384"/>
    </source>
</evidence>
<dbReference type="PROSITE" id="PS51384">
    <property type="entry name" value="FAD_FR"/>
    <property type="match status" value="1"/>
</dbReference>
<dbReference type="CDD" id="cd06193">
    <property type="entry name" value="siderophore_interacting"/>
    <property type="match status" value="1"/>
</dbReference>
<dbReference type="InterPro" id="IPR039374">
    <property type="entry name" value="SIP_fam"/>
</dbReference>
<name>A0A3A9ZXG2_9ACTN</name>
<organism evidence="2 3">
    <name type="scientific">Micromonospora costi</name>
    <dbReference type="NCBI Taxonomy" id="1530042"/>
    <lineage>
        <taxon>Bacteria</taxon>
        <taxon>Bacillati</taxon>
        <taxon>Actinomycetota</taxon>
        <taxon>Actinomycetes</taxon>
        <taxon>Micromonosporales</taxon>
        <taxon>Micromonosporaceae</taxon>
        <taxon>Micromonospora</taxon>
    </lineage>
</organism>
<dbReference type="EMBL" id="RBAN01000004">
    <property type="protein sequence ID" value="RKN52704.1"/>
    <property type="molecule type" value="Genomic_DNA"/>
</dbReference>
<dbReference type="SUPFAM" id="SSF63380">
    <property type="entry name" value="Riboflavin synthase domain-like"/>
    <property type="match status" value="1"/>
</dbReference>
<accession>A0A3A9ZXG2</accession>
<dbReference type="Pfam" id="PF08021">
    <property type="entry name" value="FAD_binding_9"/>
    <property type="match status" value="1"/>
</dbReference>
<dbReference type="PANTHER" id="PTHR30157:SF0">
    <property type="entry name" value="NADPH-DEPENDENT FERRIC-CHELATE REDUCTASE"/>
    <property type="match status" value="1"/>
</dbReference>
<evidence type="ECO:0000313" key="2">
    <source>
        <dbReference type="EMBL" id="RKN52704.1"/>
    </source>
</evidence>
<dbReference type="InterPro" id="IPR013113">
    <property type="entry name" value="SIP_FAD-bd"/>
</dbReference>
<dbReference type="InterPro" id="IPR017938">
    <property type="entry name" value="Riboflavin_synthase-like_b-brl"/>
</dbReference>
<dbReference type="AlphaFoldDB" id="A0A3A9ZXG2"/>
<dbReference type="Gene3D" id="2.40.30.10">
    <property type="entry name" value="Translation factors"/>
    <property type="match status" value="1"/>
</dbReference>
<feature type="domain" description="FAD-binding FR-type" evidence="1">
    <location>
        <begin position="9"/>
        <end position="144"/>
    </location>
</feature>
<proteinExistence type="predicted"/>
<gene>
    <name evidence="2" type="ORF">D7193_22925</name>
</gene>
<comment type="caution">
    <text evidence="2">The sequence shown here is derived from an EMBL/GenBank/DDBJ whole genome shotgun (WGS) entry which is preliminary data.</text>
</comment>
<protein>
    <submittedName>
        <fullName evidence="2">Siderophore-interacting protein</fullName>
    </submittedName>
</protein>
<keyword evidence="3" id="KW-1185">Reference proteome</keyword>
<dbReference type="Gene3D" id="3.40.50.80">
    <property type="entry name" value="Nucleotide-binding domain of ferredoxin-NADP reductase (FNR) module"/>
    <property type="match status" value="1"/>
</dbReference>
<dbReference type="InterPro" id="IPR007037">
    <property type="entry name" value="SIP_rossman_dom"/>
</dbReference>
<dbReference type="GO" id="GO:0016491">
    <property type="term" value="F:oxidoreductase activity"/>
    <property type="evidence" value="ECO:0007669"/>
    <property type="project" value="InterPro"/>
</dbReference>